<keyword evidence="10" id="KW-1185">Reference proteome</keyword>
<keyword evidence="6" id="KW-0862">Zinc</keyword>
<dbReference type="PROSITE" id="PS50089">
    <property type="entry name" value="ZF_RING_2"/>
    <property type="match status" value="1"/>
</dbReference>
<evidence type="ECO:0000259" key="8">
    <source>
        <dbReference type="PROSITE" id="PS50089"/>
    </source>
</evidence>
<dbReference type="SUPFAM" id="SSF57850">
    <property type="entry name" value="RING/U-box"/>
    <property type="match status" value="1"/>
</dbReference>
<dbReference type="PANTHER" id="PTHR46077">
    <property type="entry name" value="E3 UBIQUITIN-PROTEIN LIGASE TOPORS"/>
    <property type="match status" value="1"/>
</dbReference>
<dbReference type="InterPro" id="IPR017907">
    <property type="entry name" value="Znf_RING_CS"/>
</dbReference>
<dbReference type="GO" id="GO:0000209">
    <property type="term" value="P:protein polyubiquitination"/>
    <property type="evidence" value="ECO:0007669"/>
    <property type="project" value="TreeGrafter"/>
</dbReference>
<dbReference type="GO" id="GO:0006513">
    <property type="term" value="P:protein monoubiquitination"/>
    <property type="evidence" value="ECO:0007669"/>
    <property type="project" value="TreeGrafter"/>
</dbReference>
<dbReference type="EC" id="2.3.2.27" evidence="2"/>
<evidence type="ECO:0000256" key="4">
    <source>
        <dbReference type="ARBA" id="ARBA00022723"/>
    </source>
</evidence>
<reference evidence="9" key="1">
    <citation type="submission" date="2025-08" db="UniProtKB">
        <authorList>
            <consortium name="Ensembl"/>
        </authorList>
    </citation>
    <scope>IDENTIFICATION</scope>
</reference>
<name>A0A8D0EIY6_STROC</name>
<dbReference type="Ensembl" id="ENSSOCT00000001423.1">
    <property type="protein sequence ID" value="ENSSOCP00000001387.1"/>
    <property type="gene ID" value="ENSSOCG00000001118.1"/>
</dbReference>
<evidence type="ECO:0000256" key="7">
    <source>
        <dbReference type="PROSITE-ProRule" id="PRU00175"/>
    </source>
</evidence>
<keyword evidence="4" id="KW-0479">Metal-binding</keyword>
<dbReference type="InterPro" id="IPR018957">
    <property type="entry name" value="Znf_C3HC4_RING-type"/>
</dbReference>
<keyword evidence="5 7" id="KW-0863">Zinc-finger</keyword>
<evidence type="ECO:0000313" key="10">
    <source>
        <dbReference type="Proteomes" id="UP000694551"/>
    </source>
</evidence>
<dbReference type="PROSITE" id="PS00518">
    <property type="entry name" value="ZF_RING_1"/>
    <property type="match status" value="1"/>
</dbReference>
<dbReference type="Pfam" id="PF00097">
    <property type="entry name" value="zf-C3HC4"/>
    <property type="match status" value="1"/>
</dbReference>
<evidence type="ECO:0000256" key="3">
    <source>
        <dbReference type="ARBA" id="ARBA00022679"/>
    </source>
</evidence>
<proteinExistence type="predicted"/>
<feature type="domain" description="RING-type" evidence="8">
    <location>
        <begin position="76"/>
        <end position="114"/>
    </location>
</feature>
<reference evidence="9" key="2">
    <citation type="submission" date="2025-09" db="UniProtKB">
        <authorList>
            <consortium name="Ensembl"/>
        </authorList>
    </citation>
    <scope>IDENTIFICATION</scope>
</reference>
<dbReference type="GO" id="GO:0061630">
    <property type="term" value="F:ubiquitin protein ligase activity"/>
    <property type="evidence" value="ECO:0007669"/>
    <property type="project" value="UniProtKB-EC"/>
</dbReference>
<dbReference type="Proteomes" id="UP000694551">
    <property type="component" value="Unplaced"/>
</dbReference>
<evidence type="ECO:0000256" key="1">
    <source>
        <dbReference type="ARBA" id="ARBA00000900"/>
    </source>
</evidence>
<protein>
    <recommendedName>
        <fullName evidence="2">RING-type E3 ubiquitin transferase</fullName>
        <ecNumber evidence="2">2.3.2.27</ecNumber>
    </recommendedName>
</protein>
<dbReference type="AlphaFoldDB" id="A0A8D0EIY6"/>
<dbReference type="Gene3D" id="3.30.40.10">
    <property type="entry name" value="Zinc/RING finger domain, C3HC4 (zinc finger)"/>
    <property type="match status" value="1"/>
</dbReference>
<evidence type="ECO:0000313" key="9">
    <source>
        <dbReference type="Ensembl" id="ENSSOCP00000001387.1"/>
    </source>
</evidence>
<dbReference type="PANTHER" id="PTHR46077:SF3">
    <property type="entry name" value="TOPOISOMERASE I BINDING, ARGININE_SERINE-RICH LIKE"/>
    <property type="match status" value="1"/>
</dbReference>
<organism evidence="9 10">
    <name type="scientific">Strix occidentalis caurina</name>
    <name type="common">northern spotted owl</name>
    <dbReference type="NCBI Taxonomy" id="311401"/>
    <lineage>
        <taxon>Eukaryota</taxon>
        <taxon>Metazoa</taxon>
        <taxon>Chordata</taxon>
        <taxon>Craniata</taxon>
        <taxon>Vertebrata</taxon>
        <taxon>Euteleostomi</taxon>
        <taxon>Archelosauria</taxon>
        <taxon>Archosauria</taxon>
        <taxon>Dinosauria</taxon>
        <taxon>Saurischia</taxon>
        <taxon>Theropoda</taxon>
        <taxon>Coelurosauria</taxon>
        <taxon>Aves</taxon>
        <taxon>Neognathae</taxon>
        <taxon>Neoaves</taxon>
        <taxon>Telluraves</taxon>
        <taxon>Strigiformes</taxon>
        <taxon>Strigidae</taxon>
        <taxon>Strix</taxon>
    </lineage>
</organism>
<dbReference type="GO" id="GO:0008270">
    <property type="term" value="F:zinc ion binding"/>
    <property type="evidence" value="ECO:0007669"/>
    <property type="project" value="UniProtKB-KW"/>
</dbReference>
<dbReference type="SMART" id="SM00184">
    <property type="entry name" value="RING"/>
    <property type="match status" value="1"/>
</dbReference>
<evidence type="ECO:0000256" key="6">
    <source>
        <dbReference type="ARBA" id="ARBA00022833"/>
    </source>
</evidence>
<keyword evidence="3" id="KW-0808">Transferase</keyword>
<dbReference type="InterPro" id="IPR001841">
    <property type="entry name" value="Znf_RING"/>
</dbReference>
<accession>A0A8D0EIY6</accession>
<dbReference type="InterPro" id="IPR013083">
    <property type="entry name" value="Znf_RING/FYVE/PHD"/>
</dbReference>
<comment type="catalytic activity">
    <reaction evidence="1">
        <text>S-ubiquitinyl-[E2 ubiquitin-conjugating enzyme]-L-cysteine + [acceptor protein]-L-lysine = [E2 ubiquitin-conjugating enzyme]-L-cysteine + N(6)-ubiquitinyl-[acceptor protein]-L-lysine.</text>
        <dbReference type="EC" id="2.3.2.27"/>
    </reaction>
</comment>
<evidence type="ECO:0000256" key="5">
    <source>
        <dbReference type="ARBA" id="ARBA00022771"/>
    </source>
</evidence>
<sequence length="176" mass="19530">MTLQETLTSPLPQLSWAFLALPLLAPEKIRHFACLSWQGKFWGTEEPMEERGSAAKASTSQLPLTGPMETTANCQCPICLGDTENTDYMACLHLFCFTCIQQWARGRDACPLCRQADEDYKEYMVSSSTHRKKSIATIWSRSPQWCYNLSSGCGLQAGGGLLWSSGYMLSGSQTHS</sequence>
<evidence type="ECO:0000256" key="2">
    <source>
        <dbReference type="ARBA" id="ARBA00012483"/>
    </source>
</evidence>